<evidence type="ECO:0000313" key="2">
    <source>
        <dbReference type="Proteomes" id="UP000623129"/>
    </source>
</evidence>
<proteinExistence type="predicted"/>
<evidence type="ECO:0000313" key="1">
    <source>
        <dbReference type="EMBL" id="KAF3321652.1"/>
    </source>
</evidence>
<dbReference type="EMBL" id="SWLB01000026">
    <property type="protein sequence ID" value="KAF3321652.1"/>
    <property type="molecule type" value="Genomic_DNA"/>
</dbReference>
<comment type="caution">
    <text evidence="1">The sequence shown here is derived from an EMBL/GenBank/DDBJ whole genome shotgun (WGS) entry which is preliminary data.</text>
</comment>
<gene>
    <name evidence="1" type="ORF">FCM35_KLT13868</name>
</gene>
<accession>A0A833QHY9</accession>
<reference evidence="1" key="1">
    <citation type="submission" date="2020-01" db="EMBL/GenBank/DDBJ databases">
        <title>Genome sequence of Kobresia littledalei, the first chromosome-level genome in the family Cyperaceae.</title>
        <authorList>
            <person name="Qu G."/>
        </authorList>
    </citation>
    <scope>NUCLEOTIDE SEQUENCE</scope>
    <source>
        <strain evidence="1">C.B.Clarke</strain>
        <tissue evidence="1">Leaf</tissue>
    </source>
</reference>
<protein>
    <submittedName>
        <fullName evidence="1">Uncharacterized protein</fullName>
    </submittedName>
</protein>
<sequence length="55" mass="6680">MRKELYSTISWEQREIRQRMKGKDTETLNGMIERYVVPLWFNFVPMTFLSIPKAI</sequence>
<dbReference type="AlphaFoldDB" id="A0A833QHY9"/>
<name>A0A833QHY9_9POAL</name>
<organism evidence="1 2">
    <name type="scientific">Carex littledalei</name>
    <dbReference type="NCBI Taxonomy" id="544730"/>
    <lineage>
        <taxon>Eukaryota</taxon>
        <taxon>Viridiplantae</taxon>
        <taxon>Streptophyta</taxon>
        <taxon>Embryophyta</taxon>
        <taxon>Tracheophyta</taxon>
        <taxon>Spermatophyta</taxon>
        <taxon>Magnoliopsida</taxon>
        <taxon>Liliopsida</taxon>
        <taxon>Poales</taxon>
        <taxon>Cyperaceae</taxon>
        <taxon>Cyperoideae</taxon>
        <taxon>Cariceae</taxon>
        <taxon>Carex</taxon>
        <taxon>Carex subgen. Euthyceras</taxon>
    </lineage>
</organism>
<dbReference type="Proteomes" id="UP000623129">
    <property type="component" value="Unassembled WGS sequence"/>
</dbReference>
<keyword evidence="2" id="KW-1185">Reference proteome</keyword>